<reference evidence="2 3" key="5">
    <citation type="journal article" date="2011" name="ISME J.">
        <title>Dual transcriptional profiling of a bacterial/fungal confrontation: Collimonas fungivorans versus Aspergillus niger.</title>
        <authorList>
            <person name="Mela F."/>
            <person name="Fritsche K."/>
            <person name="de Boer W."/>
            <person name="van Veen J.A."/>
            <person name="de Graaff L.H."/>
            <person name="van den Berg M."/>
            <person name="Leveau J.H."/>
        </authorList>
    </citation>
    <scope>NUCLEOTIDE SEQUENCE [LARGE SCALE GENOMIC DNA]</scope>
    <source>
        <strain evidence="2 3">Ter331</strain>
    </source>
</reference>
<evidence type="ECO:0000313" key="3">
    <source>
        <dbReference type="Proteomes" id="UP000008392"/>
    </source>
</evidence>
<dbReference type="KEGG" id="cfu:CFU_2952"/>
<dbReference type="Proteomes" id="UP000008392">
    <property type="component" value="Chromosome"/>
</dbReference>
<feature type="compositionally biased region" description="Basic and acidic residues" evidence="1">
    <location>
        <begin position="209"/>
        <end position="224"/>
    </location>
</feature>
<evidence type="ECO:0000256" key="1">
    <source>
        <dbReference type="SAM" id="MobiDB-lite"/>
    </source>
</evidence>
<feature type="compositionally biased region" description="Low complexity" evidence="1">
    <location>
        <begin position="66"/>
        <end position="82"/>
    </location>
</feature>
<dbReference type="HOGENOM" id="CLU_719071_0_0_4"/>
<protein>
    <submittedName>
        <fullName evidence="2">Uncharacterized protein</fullName>
    </submittedName>
</protein>
<reference evidence="3" key="6">
    <citation type="submission" date="2011-05" db="EMBL/GenBank/DDBJ databases">
        <title>Complete sequence of Collimonas fungivorans Ter331.</title>
        <authorList>
            <person name="Leveau J.H."/>
        </authorList>
    </citation>
    <scope>NUCLEOTIDE SEQUENCE [LARGE SCALE GENOMIC DNA]</scope>
    <source>
        <strain evidence="3">Ter331</strain>
    </source>
</reference>
<proteinExistence type="predicted"/>
<sequence>MEIRAQRPACCTRRSINRLSTRARLPVAIQRHRTDDHDALDDVLPDVGHAQQHQAVGQHRDDQRADQGAADGADAAGKAGAAQDHRRNRIQFVRLPQLQAVGRGQARRRHHCAQAGQQARYRVDEQQHLPHLDARQARRLMITADCVDLHADHRATQDEPGNRHHQQGDDHQPGHAQHRIVADEGERQFGVEHGLVIRQQARQATHRGQRAERDDKRRQAHEGNQDAVGQPQQQAEADAGGDPQHAELRRQRRQHRHHCRRRQDRADRKVDAGGQDDEGHAGRQHDIHRRLLGDDRQILHREEVFAHQGETQHQQQQHRQHADRAQQTAQLLALADGLGRDLATCFHDICLLAVLIHDYRLTCSNRLPIKQPAAGPAARRSPVR</sequence>
<reference evidence="2 3" key="1">
    <citation type="journal article" date="2004" name="Environ. Microbiol.">
        <title>Phylogeny-function analysis of (meta)genomic libraries: screening for expression of ribosomal RNA genes by large-insert library fluorescent in situ hybridization (LIL-FISH).</title>
        <authorList>
            <person name="Leveau J.H."/>
            <person name="Gerards S."/>
            <person name="de Boer W."/>
            <person name="van Veen J.A."/>
        </authorList>
    </citation>
    <scope>NUCLEOTIDE SEQUENCE [LARGE SCALE GENOMIC DNA]</scope>
    <source>
        <strain evidence="2 3">Ter331</strain>
    </source>
</reference>
<feature type="region of interest" description="Disordered" evidence="1">
    <location>
        <begin position="156"/>
        <end position="176"/>
    </location>
</feature>
<reference evidence="2 3" key="3">
    <citation type="journal article" date="2008" name="FEMS Microbiol. Ecol.">
        <title>Identification and characterization of genes underlying chitinolysis in Collimonas fungivorans Ter331.</title>
        <authorList>
            <person name="Fritsche K."/>
            <person name="de Boer W."/>
            <person name="Gerards S."/>
            <person name="van den Berg M."/>
            <person name="van Veen J.A."/>
            <person name="Leveau J.H."/>
        </authorList>
    </citation>
    <scope>NUCLEOTIDE SEQUENCE [LARGE SCALE GENOMIC DNA]</scope>
    <source>
        <strain evidence="2 3">Ter331</strain>
    </source>
</reference>
<name>G0ACI3_COLFT</name>
<keyword evidence="3" id="KW-1185">Reference proteome</keyword>
<feature type="region of interest" description="Disordered" evidence="1">
    <location>
        <begin position="198"/>
        <end position="291"/>
    </location>
</feature>
<dbReference type="EMBL" id="CP002745">
    <property type="protein sequence ID" value="AEK62778.1"/>
    <property type="molecule type" value="Genomic_DNA"/>
</dbReference>
<organism evidence="2 3">
    <name type="scientific">Collimonas fungivorans (strain Ter331)</name>
    <dbReference type="NCBI Taxonomy" id="1005048"/>
    <lineage>
        <taxon>Bacteria</taxon>
        <taxon>Pseudomonadati</taxon>
        <taxon>Pseudomonadota</taxon>
        <taxon>Betaproteobacteria</taxon>
        <taxon>Burkholderiales</taxon>
        <taxon>Oxalobacteraceae</taxon>
        <taxon>Collimonas</taxon>
    </lineage>
</organism>
<accession>G0ACI3</accession>
<gene>
    <name evidence="2" type="ordered locus">CFU_2952</name>
</gene>
<feature type="compositionally biased region" description="Basic residues" evidence="1">
    <location>
        <begin position="250"/>
        <end position="263"/>
    </location>
</feature>
<evidence type="ECO:0000313" key="2">
    <source>
        <dbReference type="EMBL" id="AEK62778.1"/>
    </source>
</evidence>
<feature type="compositionally biased region" description="Basic and acidic residues" evidence="1">
    <location>
        <begin position="156"/>
        <end position="173"/>
    </location>
</feature>
<reference evidence="2 3" key="2">
    <citation type="journal article" date="2006" name="J. Microbiol. Methods">
        <title>Genomic flank-sequencing of plasposon insertion sites for rapid identification of functional genes.</title>
        <authorList>
            <person name="Leveau J.H."/>
            <person name="Gerards S."/>
            <person name="Fritsche K."/>
            <person name="Zondag G."/>
            <person name="van Veen J.A."/>
        </authorList>
    </citation>
    <scope>NUCLEOTIDE SEQUENCE [LARGE SCALE GENOMIC DNA]</scope>
    <source>
        <strain evidence="2 3">Ter331</strain>
    </source>
</reference>
<dbReference type="STRING" id="1005048.CFU_2952"/>
<feature type="region of interest" description="Disordered" evidence="1">
    <location>
        <begin position="50"/>
        <end position="127"/>
    </location>
</feature>
<reference evidence="2 3" key="4">
    <citation type="journal article" date="2010" name="Environ. Microbiol.">
        <title>The bacterial genus Collimonas: mycophagy, weathering and other adaptive solutions to life in oligotrophic soil environments.</title>
        <authorList>
            <person name="Leveau J.H."/>
            <person name="Uroz S."/>
            <person name="de Boer W."/>
        </authorList>
    </citation>
    <scope>NUCLEOTIDE SEQUENCE [LARGE SCALE GENOMIC DNA]</scope>
    <source>
        <strain evidence="2 3">Ter331</strain>
    </source>
</reference>
<feature type="compositionally biased region" description="Basic and acidic residues" evidence="1">
    <location>
        <begin position="264"/>
        <end position="291"/>
    </location>
</feature>
<dbReference type="AlphaFoldDB" id="G0ACI3"/>